<feature type="compositionally biased region" description="Low complexity" evidence="3">
    <location>
        <begin position="803"/>
        <end position="851"/>
    </location>
</feature>
<reference evidence="5" key="3">
    <citation type="submission" date="2025-09" db="UniProtKB">
        <authorList>
            <consortium name="Ensembl"/>
        </authorList>
    </citation>
    <scope>IDENTIFICATION</scope>
</reference>
<feature type="compositionally biased region" description="Gly residues" evidence="3">
    <location>
        <begin position="552"/>
        <end position="571"/>
    </location>
</feature>
<dbReference type="InterPro" id="IPR032757">
    <property type="entry name" value="DUF4683"/>
</dbReference>
<dbReference type="Ensembl" id="ENSELUT00000108326.1">
    <property type="protein sequence ID" value="ENSELUP00000082561.1"/>
    <property type="gene ID" value="ENSELUG00000042672.1"/>
</dbReference>
<protein>
    <recommendedName>
        <fullName evidence="4">DUF4683 domain-containing protein</fullName>
    </recommendedName>
</protein>
<feature type="region of interest" description="Disordered" evidence="3">
    <location>
        <begin position="551"/>
        <end position="571"/>
    </location>
</feature>
<comment type="subcellular location">
    <subcellularLocation>
        <location evidence="1">Nucleus</location>
    </subcellularLocation>
</comment>
<sequence length="1464" mass="152996">MSRLSGRLRSGGGRGVGCGGAAVAEDQGCEGGLVAWGREGAAGVQEGVTVDPSAEAGAQGTLELLPPPSLSPPSLANGLHLHRRPGLGTRRRRQAETHPYTHADAPTYTPGQTEVIGMQTHTDVQVSTRVETCMDAHTHTGANMHSDTVGREQPRTDLSPETHTRSPQRQALLPVNRPAFTNQQAAFSPCSPTPPHSAKTDRPPTISPAPIGSTPLDLSKPSRAIGTSPLGPSLIGRACPDPSTIGPTLVDLPPTPVEAERKYALRSSGRPRFPCQLRKSSRIRRSTEDGERRGGSEREMEEEEEEEEEKERVGLHVKIEQTEPMLSCCHSAFTCQPNFNGKECFFVSASQVRRIVVKVARIPVNLSRRQKSYKISSMETVEKAGAGGDGGVEGAEGGAAVVREPTALLRMKNNGKSVMVMFPPGELPVILKRRRGRPPKQIVPGMPDKIAGGHSAVVGGNGEPKKPRRRRRAKLPSPQPSYVNDTNDVKAEYGDVLSKLAFLNRQPPATGRCSPPRCWTPSEPDSFHTPPDNPGISALLHRLTGFRRRGGRGGGMGGRGGGAGGGAGGAGGDSFKSSFSDFFESIGKKRKATSAPSEPGLAKKRGKGGGGRGGGAVGAEMGLGGEGGKLVRKRRSRKNGVLKEEAVGQLEQDWSNGGGSWGEEGGAERERGSGVYQACGSPRGGFPSCEGGKGASYNNQGGNRGHGAGEEVQGLFAGYFRSLLDSDDSSDLLDISSSRPDPRKPSPATGYDSSGSAPGPGPRWSPGFPKRSPKGEPRENPVQPQPFSSSTSRPPYSYMSQNSPTTSSFPKSTPPSLSLSRSPSSPHPSSSYGPYPSGYSSSSPAGGSAAPQRPTDCSFAAYGAAGPGKASTATPVGQGAMGYSSFSKRGYGGFAGQIGPSSPGGGGYMAMAKNSPFPSSSSPEAYRHYPSSQWNYRQGGWAGDSLGHHYIGGYSDYVTPGSSEPKDILDISNYTPQKSSSDSSHLGSGGRESLPIGGDGGQGQSSLSSLEKLMMDWHESASGPSYNWSQNVLFQGQGKPGRGRRKRNAADTQTEKEGGGGPGAGPGPTPDSPTSPPAQPPVTTQSSGAKRSGMGGRQTRGARGGRGRLSPSPRERPSAGKKGKTGGVVGGAAQVGLFQEGLDYYSGDSSSLSPLPTPASHLGYPPESCDYPSQSPYSAHPSTPSSEEHYPALFPGEASSSSLSPGMTSAASSYPPKPSTAPQPYHPTVTPAPPPSSFSPSCSPSPRLLPHCGTALSPPHRNPANVSKDHFPSQYDSPSYCSSPYWYGGASHSGSPSPQTNQHAAQHGNTHGNTPIHTNVNPHTSPSNHPHATTHPHASAHTHPNPHANLSPHAPHTSMSPHAHANANLHASAHLHSNPNHHTHPHPNLHTNPALHTSPHSNPSHPHSHPHSLLYEERPPHGPPHPHKRDMPPPPPLGAATRSAAPLSVPLSPSQAPAGLLPPF</sequence>
<feature type="region of interest" description="Disordered" evidence="3">
    <location>
        <begin position="954"/>
        <end position="1129"/>
    </location>
</feature>
<keyword evidence="6" id="KW-1185">Reference proteome</keyword>
<feature type="compositionally biased region" description="Pro residues" evidence="3">
    <location>
        <begin position="1215"/>
        <end position="1237"/>
    </location>
</feature>
<evidence type="ECO:0000256" key="3">
    <source>
        <dbReference type="SAM" id="MobiDB-lite"/>
    </source>
</evidence>
<dbReference type="GeneTree" id="ENSGT00390000018883"/>
<feature type="region of interest" description="Disordered" evidence="3">
    <location>
        <begin position="1143"/>
        <end position="1271"/>
    </location>
</feature>
<feature type="compositionally biased region" description="Low complexity" evidence="3">
    <location>
        <begin position="1143"/>
        <end position="1153"/>
    </location>
</feature>
<dbReference type="Pfam" id="PF15735">
    <property type="entry name" value="DUF4683"/>
    <property type="match status" value="1"/>
</dbReference>
<feature type="compositionally biased region" description="Acidic residues" evidence="3">
    <location>
        <begin position="299"/>
        <end position="309"/>
    </location>
</feature>
<name>A0AAY5K177_ESOLU</name>
<evidence type="ECO:0000256" key="1">
    <source>
        <dbReference type="ARBA" id="ARBA00004123"/>
    </source>
</evidence>
<feature type="region of interest" description="Disordered" evidence="3">
    <location>
        <begin position="1374"/>
        <end position="1464"/>
    </location>
</feature>
<feature type="compositionally biased region" description="Polar residues" evidence="3">
    <location>
        <begin position="1198"/>
        <end position="1212"/>
    </location>
</feature>
<evidence type="ECO:0000313" key="5">
    <source>
        <dbReference type="Ensembl" id="ENSELUP00000082561.1"/>
    </source>
</evidence>
<feature type="compositionally biased region" description="Gly residues" evidence="3">
    <location>
        <begin position="1093"/>
        <end position="1104"/>
    </location>
</feature>
<feature type="compositionally biased region" description="Basic and acidic residues" evidence="3">
    <location>
        <begin position="148"/>
        <end position="164"/>
    </location>
</feature>
<feature type="compositionally biased region" description="Gly residues" evidence="3">
    <location>
        <begin position="894"/>
        <end position="908"/>
    </location>
</feature>
<feature type="compositionally biased region" description="Basic residues" evidence="3">
    <location>
        <begin position="630"/>
        <end position="640"/>
    </location>
</feature>
<feature type="region of interest" description="Disordered" evidence="3">
    <location>
        <begin position="139"/>
        <end position="172"/>
    </location>
</feature>
<feature type="region of interest" description="Disordered" evidence="3">
    <location>
        <begin position="274"/>
        <end position="313"/>
    </location>
</feature>
<evidence type="ECO:0000256" key="2">
    <source>
        <dbReference type="ARBA" id="ARBA00023242"/>
    </source>
</evidence>
<dbReference type="PANTHER" id="PTHR15617:SF1">
    <property type="entry name" value="TRANSCRIPTION FACTOR GIBBIN"/>
    <property type="match status" value="1"/>
</dbReference>
<feature type="compositionally biased region" description="Low complexity" evidence="3">
    <location>
        <begin position="1321"/>
        <end position="1331"/>
    </location>
</feature>
<dbReference type="Proteomes" id="UP000265140">
    <property type="component" value="Chromosome 10"/>
</dbReference>
<feature type="compositionally biased region" description="Polar residues" evidence="3">
    <location>
        <begin position="1022"/>
        <end position="1034"/>
    </location>
</feature>
<feature type="region of interest" description="Disordered" evidence="3">
    <location>
        <begin position="441"/>
        <end position="486"/>
    </location>
</feature>
<evidence type="ECO:0000259" key="4">
    <source>
        <dbReference type="Pfam" id="PF15735"/>
    </source>
</evidence>
<feature type="compositionally biased region" description="Basic residues" evidence="3">
    <location>
        <begin position="80"/>
        <end position="93"/>
    </location>
</feature>
<feature type="region of interest" description="Disordered" evidence="3">
    <location>
        <begin position="894"/>
        <end position="928"/>
    </location>
</feature>
<reference evidence="5 6" key="1">
    <citation type="submission" date="2020-02" db="EMBL/GenBank/DDBJ databases">
        <title>Esox lucius (northern pike) genome, fEsoLuc1, primary haplotype.</title>
        <authorList>
            <person name="Myers G."/>
            <person name="Karagic N."/>
            <person name="Meyer A."/>
            <person name="Pippel M."/>
            <person name="Reichard M."/>
            <person name="Winkler S."/>
            <person name="Tracey A."/>
            <person name="Sims Y."/>
            <person name="Howe K."/>
            <person name="Rhie A."/>
            <person name="Formenti G."/>
            <person name="Durbin R."/>
            <person name="Fedrigo O."/>
            <person name="Jarvis E.D."/>
        </authorList>
    </citation>
    <scope>NUCLEOTIDE SEQUENCE [LARGE SCALE GENOMIC DNA]</scope>
</reference>
<dbReference type="PANTHER" id="PTHR15617">
    <property type="entry name" value="TRANSCRIPTION FACTOR GIBBIN"/>
    <property type="match status" value="1"/>
</dbReference>
<feature type="compositionally biased region" description="Polar residues" evidence="3">
    <location>
        <begin position="1292"/>
        <end position="1320"/>
    </location>
</feature>
<dbReference type="InterPro" id="IPR039225">
    <property type="entry name" value="AHDC1"/>
</dbReference>
<feature type="compositionally biased region" description="Low complexity" evidence="3">
    <location>
        <begin position="1238"/>
        <end position="1250"/>
    </location>
</feature>
<feature type="compositionally biased region" description="Polar residues" evidence="3">
    <location>
        <begin position="785"/>
        <end position="802"/>
    </location>
</feature>
<feature type="region of interest" description="Disordered" evidence="3">
    <location>
        <begin position="184"/>
        <end position="233"/>
    </location>
</feature>
<gene>
    <name evidence="5" type="primary">AHDC1</name>
</gene>
<feature type="compositionally biased region" description="Low complexity" evidence="3">
    <location>
        <begin position="1443"/>
        <end position="1458"/>
    </location>
</feature>
<feature type="domain" description="DUF4683" evidence="4">
    <location>
        <begin position="468"/>
        <end position="522"/>
    </location>
</feature>
<feature type="compositionally biased region" description="Gly residues" evidence="3">
    <location>
        <begin position="608"/>
        <end position="628"/>
    </location>
</feature>
<keyword evidence="2" id="KW-0539">Nucleus</keyword>
<dbReference type="GO" id="GO:0005634">
    <property type="term" value="C:nucleus"/>
    <property type="evidence" value="ECO:0007669"/>
    <property type="project" value="UniProtKB-SubCell"/>
</dbReference>
<feature type="compositionally biased region" description="Pro residues" evidence="3">
    <location>
        <begin position="1065"/>
        <end position="1080"/>
    </location>
</feature>
<accession>A0AAY5K177</accession>
<feature type="region of interest" description="Disordered" evidence="3">
    <location>
        <begin position="586"/>
        <end position="710"/>
    </location>
</feature>
<feature type="compositionally biased region" description="Low complexity" evidence="3">
    <location>
        <begin position="1388"/>
        <end position="1405"/>
    </location>
</feature>
<organism evidence="5 6">
    <name type="scientific">Esox lucius</name>
    <name type="common">Northern pike</name>
    <dbReference type="NCBI Taxonomy" id="8010"/>
    <lineage>
        <taxon>Eukaryota</taxon>
        <taxon>Metazoa</taxon>
        <taxon>Chordata</taxon>
        <taxon>Craniata</taxon>
        <taxon>Vertebrata</taxon>
        <taxon>Euteleostomi</taxon>
        <taxon>Actinopterygii</taxon>
        <taxon>Neopterygii</taxon>
        <taxon>Teleostei</taxon>
        <taxon>Protacanthopterygii</taxon>
        <taxon>Esociformes</taxon>
        <taxon>Esocidae</taxon>
        <taxon>Esox</taxon>
    </lineage>
</organism>
<feature type="compositionally biased region" description="Polar residues" evidence="3">
    <location>
        <begin position="1171"/>
        <end position="1185"/>
    </location>
</feature>
<feature type="region of interest" description="Disordered" evidence="3">
    <location>
        <begin position="1290"/>
        <end position="1362"/>
    </location>
</feature>
<feature type="region of interest" description="Disordered" evidence="3">
    <location>
        <begin position="727"/>
        <end position="882"/>
    </location>
</feature>
<proteinExistence type="predicted"/>
<evidence type="ECO:0000313" key="6">
    <source>
        <dbReference type="Proteomes" id="UP000265140"/>
    </source>
</evidence>
<reference evidence="5" key="2">
    <citation type="submission" date="2025-08" db="UniProtKB">
        <authorList>
            <consortium name="Ensembl"/>
        </authorList>
    </citation>
    <scope>IDENTIFICATION</scope>
</reference>
<feature type="compositionally biased region" description="Basic and acidic residues" evidence="3">
    <location>
        <begin position="285"/>
        <end position="298"/>
    </location>
</feature>
<feature type="region of interest" description="Disordered" evidence="3">
    <location>
        <begin position="79"/>
        <end position="111"/>
    </location>
</feature>